<dbReference type="EMBL" id="CP017599">
    <property type="protein sequence ID" value="AOX02911.1"/>
    <property type="molecule type" value="Genomic_DNA"/>
</dbReference>
<proteinExistence type="predicted"/>
<organism evidence="1 2">
    <name type="scientific">Moorena producens PAL-8-15-08-1</name>
    <dbReference type="NCBI Taxonomy" id="1458985"/>
    <lineage>
        <taxon>Bacteria</taxon>
        <taxon>Bacillati</taxon>
        <taxon>Cyanobacteriota</taxon>
        <taxon>Cyanophyceae</taxon>
        <taxon>Coleofasciculales</taxon>
        <taxon>Coleofasciculaceae</taxon>
        <taxon>Moorena</taxon>
    </lineage>
</organism>
<reference evidence="2" key="1">
    <citation type="submission" date="2016-10" db="EMBL/GenBank/DDBJ databases">
        <title>Comparative genomics uncovers the prolific and rare metabolic potential of the cyanobacterial genus Moorea.</title>
        <authorList>
            <person name="Leao T."/>
            <person name="Castelao G."/>
            <person name="Korobeynikov A."/>
            <person name="Monroe E.A."/>
            <person name="Podell S."/>
            <person name="Glukhov E."/>
            <person name="Allen E."/>
            <person name="Gerwick W.H."/>
            <person name="Gerwick L."/>
        </authorList>
    </citation>
    <scope>NUCLEOTIDE SEQUENCE [LARGE SCALE GENOMIC DNA]</scope>
    <source>
        <strain evidence="2">PAL-8-15-08-1</strain>
    </source>
</reference>
<gene>
    <name evidence="1" type="ORF">BJP34_28820</name>
</gene>
<accession>A0A1D8TZ37</accession>
<evidence type="ECO:0000313" key="2">
    <source>
        <dbReference type="Proteomes" id="UP000177870"/>
    </source>
</evidence>
<evidence type="ECO:0000313" key="1">
    <source>
        <dbReference type="EMBL" id="AOX02911.1"/>
    </source>
</evidence>
<protein>
    <submittedName>
        <fullName evidence="1">Uncharacterized protein</fullName>
    </submittedName>
</protein>
<dbReference type="KEGG" id="mpro:BJP34_28820"/>
<dbReference type="AlphaFoldDB" id="A0A1D8TZ37"/>
<name>A0A1D8TZ37_9CYAN</name>
<sequence length="70" mass="8062">MEPSAPRDSVELQLAQIWSEILGLTSPRVETAWILWLAHRKRVETAFSLSLSTDSYIPRIEKYTCGLTWI</sequence>
<dbReference type="Proteomes" id="UP000177870">
    <property type="component" value="Chromosome"/>
</dbReference>